<proteinExistence type="predicted"/>
<reference evidence="1 2" key="1">
    <citation type="submission" date="2018-01" db="EMBL/GenBank/DDBJ databases">
        <title>Whole genome sequencing of Histamine producing bacteria.</title>
        <authorList>
            <person name="Butler K."/>
        </authorList>
    </citation>
    <scope>NUCLEOTIDE SEQUENCE [LARGE SCALE GENOMIC DNA]</scope>
    <source>
        <strain evidence="1 2">NCIMB 13481</strain>
    </source>
</reference>
<evidence type="ECO:0000313" key="2">
    <source>
        <dbReference type="Proteomes" id="UP000241954"/>
    </source>
</evidence>
<dbReference type="RefSeq" id="WP_107238133.1">
    <property type="nucleotide sequence ID" value="NZ_PYLW01000040.1"/>
</dbReference>
<accession>A0A2T3M7V5</accession>
<dbReference type="AlphaFoldDB" id="A0A2T3M7V5"/>
<dbReference type="Proteomes" id="UP000241954">
    <property type="component" value="Unassembled WGS sequence"/>
</dbReference>
<organism evidence="1 2">
    <name type="scientific">Photobacterium iliopiscarium</name>
    <dbReference type="NCBI Taxonomy" id="56192"/>
    <lineage>
        <taxon>Bacteria</taxon>
        <taxon>Pseudomonadati</taxon>
        <taxon>Pseudomonadota</taxon>
        <taxon>Gammaproteobacteria</taxon>
        <taxon>Vibrionales</taxon>
        <taxon>Vibrionaceae</taxon>
        <taxon>Photobacterium</taxon>
    </lineage>
</organism>
<evidence type="ECO:0008006" key="3">
    <source>
        <dbReference type="Google" id="ProtNLM"/>
    </source>
</evidence>
<evidence type="ECO:0000313" key="1">
    <source>
        <dbReference type="EMBL" id="PSV88402.1"/>
    </source>
</evidence>
<name>A0A2T3M7V5_9GAMM</name>
<protein>
    <recommendedName>
        <fullName evidence="3">N-acetyltransferase</fullName>
    </recommendedName>
</protein>
<gene>
    <name evidence="1" type="ORF">C9I88_19805</name>
</gene>
<dbReference type="EMBL" id="PYLW01000040">
    <property type="protein sequence ID" value="PSV88402.1"/>
    <property type="molecule type" value="Genomic_DNA"/>
</dbReference>
<comment type="caution">
    <text evidence="1">The sequence shown here is derived from an EMBL/GenBank/DDBJ whole genome shotgun (WGS) entry which is preliminary data.</text>
</comment>
<sequence length="184" mass="21294">MTSGCAIRDKYVKMYQSIHLRMMTHFSSQGLNIALKLIDEEVIIDWEKQWKTTALTYPSNAGFDWNQLYKEKYRGKCKRLDLAIYKDGALEGLIFGKITSGRLVIRIDYLQGSPLAKSELKGQITAIATIYATYVGLTVEAQHISIVNPVNSMVEEHYRKHGFEYGRYYGRFIKKTMYRPITEM</sequence>